<evidence type="ECO:0000313" key="2">
    <source>
        <dbReference type="EMBL" id="GLR27494.1"/>
    </source>
</evidence>
<accession>A0ABQ5YTN3</accession>
<proteinExistence type="predicted"/>
<evidence type="ECO:0000259" key="1">
    <source>
        <dbReference type="PROSITE" id="PS50943"/>
    </source>
</evidence>
<dbReference type="SMART" id="SM00530">
    <property type="entry name" value="HTH_XRE"/>
    <property type="match status" value="1"/>
</dbReference>
<reference evidence="3" key="1">
    <citation type="journal article" date="2019" name="Int. J. Syst. Evol. Microbiol.">
        <title>The Global Catalogue of Microorganisms (GCM) 10K type strain sequencing project: providing services to taxonomists for standard genome sequencing and annotation.</title>
        <authorList>
            <consortium name="The Broad Institute Genomics Platform"/>
            <consortium name="The Broad Institute Genome Sequencing Center for Infectious Disease"/>
            <person name="Wu L."/>
            <person name="Ma J."/>
        </authorList>
    </citation>
    <scope>NUCLEOTIDE SEQUENCE [LARGE SCALE GENOMIC DNA]</scope>
    <source>
        <strain evidence="3">NBRC 105857</strain>
    </source>
</reference>
<gene>
    <name evidence="2" type="ORF">GCM10007875_25850</name>
</gene>
<dbReference type="EMBL" id="BSOJ01000032">
    <property type="protein sequence ID" value="GLR27494.1"/>
    <property type="molecule type" value="Genomic_DNA"/>
</dbReference>
<dbReference type="Pfam" id="PF01381">
    <property type="entry name" value="HTH_3"/>
    <property type="match status" value="1"/>
</dbReference>
<feature type="domain" description="HTH cro/C1-type" evidence="1">
    <location>
        <begin position="15"/>
        <end position="68"/>
    </location>
</feature>
<keyword evidence="3" id="KW-1185">Reference proteome</keyword>
<name>A0ABQ5YTN3_9BURK</name>
<sequence>MQIKIDDPSALGPIVRAYRKAQKMRQDDAADSIGVSENFLGKVERGSDAVQWGKLFQVLHGLGIYVILDVPEDDTTE</sequence>
<dbReference type="PROSITE" id="PS50943">
    <property type="entry name" value="HTH_CROC1"/>
    <property type="match status" value="1"/>
</dbReference>
<dbReference type="Proteomes" id="UP001156664">
    <property type="component" value="Unassembled WGS sequence"/>
</dbReference>
<dbReference type="InterPro" id="IPR001387">
    <property type="entry name" value="Cro/C1-type_HTH"/>
</dbReference>
<dbReference type="RefSeq" id="WP_284282304.1">
    <property type="nucleotide sequence ID" value="NZ_BSOJ01000032.1"/>
</dbReference>
<dbReference type="SUPFAM" id="SSF47413">
    <property type="entry name" value="lambda repressor-like DNA-binding domains"/>
    <property type="match status" value="1"/>
</dbReference>
<comment type="caution">
    <text evidence="2">The sequence shown here is derived from an EMBL/GenBank/DDBJ whole genome shotgun (WGS) entry which is preliminary data.</text>
</comment>
<dbReference type="CDD" id="cd00093">
    <property type="entry name" value="HTH_XRE"/>
    <property type="match status" value="1"/>
</dbReference>
<organism evidence="2 3">
    <name type="scientific">Limnobacter litoralis</name>
    <dbReference type="NCBI Taxonomy" id="481366"/>
    <lineage>
        <taxon>Bacteria</taxon>
        <taxon>Pseudomonadati</taxon>
        <taxon>Pseudomonadota</taxon>
        <taxon>Betaproteobacteria</taxon>
        <taxon>Burkholderiales</taxon>
        <taxon>Burkholderiaceae</taxon>
        <taxon>Limnobacter</taxon>
    </lineage>
</organism>
<dbReference type="Gene3D" id="1.10.260.40">
    <property type="entry name" value="lambda repressor-like DNA-binding domains"/>
    <property type="match status" value="1"/>
</dbReference>
<evidence type="ECO:0000313" key="3">
    <source>
        <dbReference type="Proteomes" id="UP001156664"/>
    </source>
</evidence>
<dbReference type="InterPro" id="IPR010982">
    <property type="entry name" value="Lambda_DNA-bd_dom_sf"/>
</dbReference>
<protein>
    <recommendedName>
        <fullName evidence="1">HTH cro/C1-type domain-containing protein</fullName>
    </recommendedName>
</protein>